<feature type="transmembrane region" description="Helical" evidence="1">
    <location>
        <begin position="12"/>
        <end position="43"/>
    </location>
</feature>
<keyword evidence="3" id="KW-1185">Reference proteome</keyword>
<evidence type="ECO:0000313" key="2">
    <source>
        <dbReference type="EMBL" id="GFR22985.1"/>
    </source>
</evidence>
<dbReference type="Proteomes" id="UP000887116">
    <property type="component" value="Unassembled WGS sequence"/>
</dbReference>
<comment type="caution">
    <text evidence="2">The sequence shown here is derived from an EMBL/GenBank/DDBJ whole genome shotgun (WGS) entry which is preliminary data.</text>
</comment>
<evidence type="ECO:0000313" key="3">
    <source>
        <dbReference type="Proteomes" id="UP000887116"/>
    </source>
</evidence>
<keyword evidence="1" id="KW-1133">Transmembrane helix</keyword>
<dbReference type="AlphaFoldDB" id="A0A8X6HIS7"/>
<organism evidence="2 3">
    <name type="scientific">Trichonephila clavata</name>
    <name type="common">Joro spider</name>
    <name type="synonym">Nephila clavata</name>
    <dbReference type="NCBI Taxonomy" id="2740835"/>
    <lineage>
        <taxon>Eukaryota</taxon>
        <taxon>Metazoa</taxon>
        <taxon>Ecdysozoa</taxon>
        <taxon>Arthropoda</taxon>
        <taxon>Chelicerata</taxon>
        <taxon>Arachnida</taxon>
        <taxon>Araneae</taxon>
        <taxon>Araneomorphae</taxon>
        <taxon>Entelegynae</taxon>
        <taxon>Araneoidea</taxon>
        <taxon>Nephilidae</taxon>
        <taxon>Trichonephila</taxon>
    </lineage>
</organism>
<keyword evidence="1" id="KW-0812">Transmembrane</keyword>
<gene>
    <name evidence="2" type="ORF">TNCT_573611</name>
</gene>
<reference evidence="2" key="1">
    <citation type="submission" date="2020-07" db="EMBL/GenBank/DDBJ databases">
        <title>Multicomponent nature underlies the extraordinary mechanical properties of spider dragline silk.</title>
        <authorList>
            <person name="Kono N."/>
            <person name="Nakamura H."/>
            <person name="Mori M."/>
            <person name="Yoshida Y."/>
            <person name="Ohtoshi R."/>
            <person name="Malay A.D."/>
            <person name="Moran D.A.P."/>
            <person name="Tomita M."/>
            <person name="Numata K."/>
            <person name="Arakawa K."/>
        </authorList>
    </citation>
    <scope>NUCLEOTIDE SEQUENCE</scope>
</reference>
<name>A0A8X6HIS7_TRICU</name>
<evidence type="ECO:0000256" key="1">
    <source>
        <dbReference type="SAM" id="Phobius"/>
    </source>
</evidence>
<sequence length="90" mass="9628">MMAKSKRDSSRFAGICSVCAPGLTLGGGLSLSLSGAPALLILVDRRDQVCECLMSCNEWLKKLGLMFVGLLAYSGKYYLVGIFSLNMKAS</sequence>
<protein>
    <submittedName>
        <fullName evidence="2">Uncharacterized protein</fullName>
    </submittedName>
</protein>
<accession>A0A8X6HIS7</accession>
<proteinExistence type="predicted"/>
<dbReference type="EMBL" id="BMAO01008387">
    <property type="protein sequence ID" value="GFR22985.1"/>
    <property type="molecule type" value="Genomic_DNA"/>
</dbReference>
<keyword evidence="1" id="KW-0472">Membrane</keyword>
<feature type="transmembrane region" description="Helical" evidence="1">
    <location>
        <begin position="63"/>
        <end position="85"/>
    </location>
</feature>